<dbReference type="GO" id="GO:0005509">
    <property type="term" value="F:calcium ion binding"/>
    <property type="evidence" value="ECO:0007669"/>
    <property type="project" value="UniProtKB-UniRule"/>
</dbReference>
<dbReference type="AlphaFoldDB" id="A0A1A6HVT9"/>
<dbReference type="GO" id="GO:0045296">
    <property type="term" value="F:cadherin binding"/>
    <property type="evidence" value="ECO:0007669"/>
    <property type="project" value="TreeGrafter"/>
</dbReference>
<keyword evidence="3 5" id="KW-0106">Calcium</keyword>
<dbReference type="OrthoDB" id="6250271at2759"/>
<dbReference type="PROSITE" id="PS50268">
    <property type="entry name" value="CADHERIN_2"/>
    <property type="match status" value="1"/>
</dbReference>
<dbReference type="GO" id="GO:0008013">
    <property type="term" value="F:beta-catenin binding"/>
    <property type="evidence" value="ECO:0007669"/>
    <property type="project" value="TreeGrafter"/>
</dbReference>
<evidence type="ECO:0000313" key="8">
    <source>
        <dbReference type="EMBL" id="OBS81852.1"/>
    </source>
</evidence>
<dbReference type="SUPFAM" id="SSF49313">
    <property type="entry name" value="Cadherin-like"/>
    <property type="match status" value="2"/>
</dbReference>
<dbReference type="GO" id="GO:0005912">
    <property type="term" value="C:adherens junction"/>
    <property type="evidence" value="ECO:0007669"/>
    <property type="project" value="TreeGrafter"/>
</dbReference>
<keyword evidence="2" id="KW-0677">Repeat</keyword>
<dbReference type="SMART" id="SM00112">
    <property type="entry name" value="CA"/>
    <property type="match status" value="1"/>
</dbReference>
<dbReference type="Pfam" id="PF00028">
    <property type="entry name" value="Cadherin"/>
    <property type="match status" value="1"/>
</dbReference>
<dbReference type="InterPro" id="IPR015919">
    <property type="entry name" value="Cadherin-like_sf"/>
</dbReference>
<dbReference type="PROSITE" id="PS00232">
    <property type="entry name" value="CADHERIN_1"/>
    <property type="match status" value="1"/>
</dbReference>
<dbReference type="GO" id="GO:0000902">
    <property type="term" value="P:cell morphogenesis"/>
    <property type="evidence" value="ECO:0007669"/>
    <property type="project" value="TreeGrafter"/>
</dbReference>
<protein>
    <recommendedName>
        <fullName evidence="7">Cadherin domain-containing protein</fullName>
    </recommendedName>
</protein>
<dbReference type="Proteomes" id="UP000092124">
    <property type="component" value="Unassembled WGS sequence"/>
</dbReference>
<keyword evidence="4 6" id="KW-0472">Membrane</keyword>
<keyword evidence="6" id="KW-0812">Transmembrane</keyword>
<evidence type="ECO:0000256" key="5">
    <source>
        <dbReference type="PROSITE-ProRule" id="PRU00043"/>
    </source>
</evidence>
<dbReference type="InterPro" id="IPR002126">
    <property type="entry name" value="Cadherin-like_dom"/>
</dbReference>
<dbReference type="PANTHER" id="PTHR24027:SF99">
    <property type="entry name" value="CADHERIN-9"/>
    <property type="match status" value="1"/>
</dbReference>
<dbReference type="GO" id="GO:0034332">
    <property type="term" value="P:adherens junction organization"/>
    <property type="evidence" value="ECO:0007669"/>
    <property type="project" value="TreeGrafter"/>
</dbReference>
<dbReference type="GO" id="GO:0007043">
    <property type="term" value="P:cell-cell junction assembly"/>
    <property type="evidence" value="ECO:0007669"/>
    <property type="project" value="TreeGrafter"/>
</dbReference>
<reference evidence="8 9" key="1">
    <citation type="submission" date="2016-06" db="EMBL/GenBank/DDBJ databases">
        <title>The Draft Genome Sequence and Annotation of the Desert Woodrat Neotoma lepida.</title>
        <authorList>
            <person name="Campbell M."/>
            <person name="Oakeson K.F."/>
            <person name="Yandell M."/>
            <person name="Halpert J.R."/>
            <person name="Dearing D."/>
        </authorList>
    </citation>
    <scope>NUCLEOTIDE SEQUENCE [LARGE SCALE GENOMIC DNA]</scope>
    <source>
        <strain evidence="8">417</strain>
        <tissue evidence="8">Liver</tissue>
    </source>
</reference>
<dbReference type="GO" id="GO:0099560">
    <property type="term" value="P:synaptic membrane adhesion"/>
    <property type="evidence" value="ECO:0007669"/>
    <property type="project" value="TreeGrafter"/>
</dbReference>
<dbReference type="InterPro" id="IPR039808">
    <property type="entry name" value="Cadherin"/>
</dbReference>
<dbReference type="EMBL" id="LZPO01008940">
    <property type="protein sequence ID" value="OBS81852.1"/>
    <property type="molecule type" value="Genomic_DNA"/>
</dbReference>
<dbReference type="InterPro" id="IPR020894">
    <property type="entry name" value="Cadherin_CS"/>
</dbReference>
<accession>A0A1A6HVT9</accession>
<dbReference type="GO" id="GO:0044331">
    <property type="term" value="P:cell-cell adhesion mediated by cadherin"/>
    <property type="evidence" value="ECO:0007669"/>
    <property type="project" value="TreeGrafter"/>
</dbReference>
<sequence length="149" mass="16639">MDRVFSIHSENGSIFTLKPLDRESSPWHNITITATEINNPKQSSQIPVFIRILDINDHAPEFAMYYETFVCENAKSGQLIQTISVMDKDDPPRGHKFFFEPVPEFPLNPNFTIVDNKGNMQSCNAEALMLAAGLSTGALIAILLCVLIL</sequence>
<name>A0A1A6HVT9_NEOLE</name>
<evidence type="ECO:0000256" key="6">
    <source>
        <dbReference type="SAM" id="Phobius"/>
    </source>
</evidence>
<proteinExistence type="predicted"/>
<evidence type="ECO:0000256" key="3">
    <source>
        <dbReference type="ARBA" id="ARBA00022837"/>
    </source>
</evidence>
<keyword evidence="6" id="KW-1133">Transmembrane helix</keyword>
<organism evidence="8 9">
    <name type="scientific">Neotoma lepida</name>
    <name type="common">Desert woodrat</name>
    <dbReference type="NCBI Taxonomy" id="56216"/>
    <lineage>
        <taxon>Eukaryota</taxon>
        <taxon>Metazoa</taxon>
        <taxon>Chordata</taxon>
        <taxon>Craniata</taxon>
        <taxon>Vertebrata</taxon>
        <taxon>Euteleostomi</taxon>
        <taxon>Mammalia</taxon>
        <taxon>Eutheria</taxon>
        <taxon>Euarchontoglires</taxon>
        <taxon>Glires</taxon>
        <taxon>Rodentia</taxon>
        <taxon>Myomorpha</taxon>
        <taxon>Muroidea</taxon>
        <taxon>Cricetidae</taxon>
        <taxon>Neotominae</taxon>
        <taxon>Neotoma</taxon>
    </lineage>
</organism>
<evidence type="ECO:0000256" key="4">
    <source>
        <dbReference type="ARBA" id="ARBA00023136"/>
    </source>
</evidence>
<dbReference type="GO" id="GO:0016477">
    <property type="term" value="P:cell migration"/>
    <property type="evidence" value="ECO:0007669"/>
    <property type="project" value="TreeGrafter"/>
</dbReference>
<feature type="domain" description="Cadherin" evidence="7">
    <location>
        <begin position="5"/>
        <end position="62"/>
    </location>
</feature>
<comment type="caution">
    <text evidence="8">The sequence shown here is derived from an EMBL/GenBank/DDBJ whole genome shotgun (WGS) entry which is preliminary data.</text>
</comment>
<evidence type="ECO:0000313" key="9">
    <source>
        <dbReference type="Proteomes" id="UP000092124"/>
    </source>
</evidence>
<keyword evidence="9" id="KW-1185">Reference proteome</keyword>
<comment type="subcellular location">
    <subcellularLocation>
        <location evidence="1">Membrane</location>
    </subcellularLocation>
</comment>
<feature type="non-terminal residue" evidence="8">
    <location>
        <position position="149"/>
    </location>
</feature>
<evidence type="ECO:0000256" key="2">
    <source>
        <dbReference type="ARBA" id="ARBA00022737"/>
    </source>
</evidence>
<dbReference type="CDD" id="cd11304">
    <property type="entry name" value="Cadherin_repeat"/>
    <property type="match status" value="2"/>
</dbReference>
<feature type="transmembrane region" description="Helical" evidence="6">
    <location>
        <begin position="127"/>
        <end position="148"/>
    </location>
</feature>
<dbReference type="GO" id="GO:0016339">
    <property type="term" value="P:calcium-dependent cell-cell adhesion via plasma membrane cell adhesion molecules"/>
    <property type="evidence" value="ECO:0007669"/>
    <property type="project" value="TreeGrafter"/>
</dbReference>
<dbReference type="PANTHER" id="PTHR24027">
    <property type="entry name" value="CADHERIN-23"/>
    <property type="match status" value="1"/>
</dbReference>
<dbReference type="GO" id="GO:0016342">
    <property type="term" value="C:catenin complex"/>
    <property type="evidence" value="ECO:0007669"/>
    <property type="project" value="TreeGrafter"/>
</dbReference>
<dbReference type="Gene3D" id="2.60.40.60">
    <property type="entry name" value="Cadherins"/>
    <property type="match status" value="2"/>
</dbReference>
<dbReference type="PRINTS" id="PR00205">
    <property type="entry name" value="CADHERIN"/>
</dbReference>
<evidence type="ECO:0000256" key="1">
    <source>
        <dbReference type="ARBA" id="ARBA00004370"/>
    </source>
</evidence>
<dbReference type="STRING" id="56216.A0A1A6HVT9"/>
<dbReference type="GO" id="GO:0007156">
    <property type="term" value="P:homophilic cell adhesion via plasma membrane adhesion molecules"/>
    <property type="evidence" value="ECO:0007669"/>
    <property type="project" value="InterPro"/>
</dbReference>
<evidence type="ECO:0000259" key="7">
    <source>
        <dbReference type="PROSITE" id="PS50268"/>
    </source>
</evidence>
<gene>
    <name evidence="8" type="ORF">A6R68_24158</name>
</gene>